<keyword evidence="5" id="KW-1185">Reference proteome</keyword>
<dbReference type="AlphaFoldDB" id="A0A1W6CWW9"/>
<dbReference type="KEGG" id="pcon:B0A89_06620"/>
<feature type="transmembrane region" description="Helical" evidence="2">
    <location>
        <begin position="27"/>
        <end position="45"/>
    </location>
</feature>
<keyword evidence="2" id="KW-0472">Membrane</keyword>
<evidence type="ECO:0000259" key="3">
    <source>
        <dbReference type="Pfam" id="PF09976"/>
    </source>
</evidence>
<feature type="region of interest" description="Disordered" evidence="1">
    <location>
        <begin position="216"/>
        <end position="242"/>
    </location>
</feature>
<dbReference type="STRING" id="1945662.B0A89_06620"/>
<organism evidence="4 5">
    <name type="scientific">Paracoccus contaminans</name>
    <dbReference type="NCBI Taxonomy" id="1945662"/>
    <lineage>
        <taxon>Bacteria</taxon>
        <taxon>Pseudomonadati</taxon>
        <taxon>Pseudomonadota</taxon>
        <taxon>Alphaproteobacteria</taxon>
        <taxon>Rhodobacterales</taxon>
        <taxon>Paracoccaceae</taxon>
        <taxon>Paracoccus</taxon>
    </lineage>
</organism>
<dbReference type="InterPro" id="IPR018704">
    <property type="entry name" value="SecYEG/CpoB_TPR"/>
</dbReference>
<dbReference type="Pfam" id="PF09976">
    <property type="entry name" value="TPR_21"/>
    <property type="match status" value="1"/>
</dbReference>
<dbReference type="Proteomes" id="UP000193017">
    <property type="component" value="Chromosome"/>
</dbReference>
<evidence type="ECO:0000256" key="1">
    <source>
        <dbReference type="SAM" id="MobiDB-lite"/>
    </source>
</evidence>
<reference evidence="4 5" key="1">
    <citation type="submission" date="2017-03" db="EMBL/GenBank/DDBJ databases">
        <title>Genome sequence of Paracoccus contaminans isolated from a water microcosm.</title>
        <authorList>
            <person name="Aurass P."/>
            <person name="Karste S."/>
            <person name="Trost E."/>
            <person name="Glaeser S.P."/>
            <person name="Kaempfer P."/>
            <person name="Flieger A."/>
        </authorList>
    </citation>
    <scope>NUCLEOTIDE SEQUENCE [LARGE SCALE GENOMIC DNA]</scope>
    <source>
        <strain evidence="5">RKI 16-01929T\LMG 29738T\CCM 8701T\CIP 111112T</strain>
    </source>
</reference>
<dbReference type="RefSeq" id="WP_085378789.1">
    <property type="nucleotide sequence ID" value="NZ_CP020612.1"/>
</dbReference>
<dbReference type="EMBL" id="CP020612">
    <property type="protein sequence ID" value="ARJ69351.1"/>
    <property type="molecule type" value="Genomic_DNA"/>
</dbReference>
<proteinExistence type="predicted"/>
<dbReference type="OrthoDB" id="7173339at2"/>
<accession>A0A1W6CWW9</accession>
<name>A0A1W6CWW9_9RHOB</name>
<feature type="domain" description="Ancillary SecYEG translocon subunit/Cell division coordinator CpoB TPR" evidence="3">
    <location>
        <begin position="30"/>
        <end position="186"/>
    </location>
</feature>
<gene>
    <name evidence="4" type="ORF">B0A89_06620</name>
</gene>
<sequence length="242" mass="25710">MANRNDSFIDEVTDDLRRERVFRVLRRYGWIALAAIVLAVGYAGWREWDASRRETAARRFGDAILAAEATQGDAAARAAALSAVQAPQQAQAALRNLLAGNAMAEAGDMAGAAQRYDAAAAAAAGDPVMRDLALLRSVMAQGRSMDAAARDGALAGLSTPGAPFEMVALELKALALVDAGRDEDAVTLIRQIQQKDGLSQAQRRRLSELLITLGVEPEPEPSAQLAPDPTRSPEVVSPAPRR</sequence>
<keyword evidence="2" id="KW-0812">Transmembrane</keyword>
<evidence type="ECO:0000256" key="2">
    <source>
        <dbReference type="SAM" id="Phobius"/>
    </source>
</evidence>
<keyword evidence="2" id="KW-1133">Transmembrane helix</keyword>
<evidence type="ECO:0000313" key="5">
    <source>
        <dbReference type="Proteomes" id="UP000193017"/>
    </source>
</evidence>
<evidence type="ECO:0000313" key="4">
    <source>
        <dbReference type="EMBL" id="ARJ69351.1"/>
    </source>
</evidence>
<protein>
    <recommendedName>
        <fullName evidence="3">Ancillary SecYEG translocon subunit/Cell division coordinator CpoB TPR domain-containing protein</fullName>
    </recommendedName>
</protein>